<dbReference type="InterPro" id="IPR051078">
    <property type="entry name" value="SGF11"/>
</dbReference>
<evidence type="ECO:0000259" key="11">
    <source>
        <dbReference type="PROSITE" id="PS51505"/>
    </source>
</evidence>
<accession>A0A4Y2CEY7</accession>
<evidence type="ECO:0000256" key="9">
    <source>
        <dbReference type="ARBA" id="ARBA00023242"/>
    </source>
</evidence>
<keyword evidence="6" id="KW-0805">Transcription regulation</keyword>
<dbReference type="OrthoDB" id="6430665at2759"/>
<dbReference type="GO" id="GO:0006357">
    <property type="term" value="P:regulation of transcription by RNA polymerase II"/>
    <property type="evidence" value="ECO:0007669"/>
    <property type="project" value="TreeGrafter"/>
</dbReference>
<dbReference type="GO" id="GO:0003713">
    <property type="term" value="F:transcription coactivator activity"/>
    <property type="evidence" value="ECO:0007669"/>
    <property type="project" value="TreeGrafter"/>
</dbReference>
<dbReference type="GO" id="GO:0000124">
    <property type="term" value="C:SAGA complex"/>
    <property type="evidence" value="ECO:0007669"/>
    <property type="project" value="TreeGrafter"/>
</dbReference>
<dbReference type="Proteomes" id="UP000499080">
    <property type="component" value="Unassembled WGS sequence"/>
</dbReference>
<dbReference type="Pfam" id="PF08209">
    <property type="entry name" value="Sgf11"/>
    <property type="match status" value="1"/>
</dbReference>
<proteinExistence type="predicted"/>
<feature type="region of interest" description="Disordered" evidence="10">
    <location>
        <begin position="276"/>
        <end position="310"/>
    </location>
</feature>
<gene>
    <name evidence="12" type="ORF">AVEN_138473_1</name>
</gene>
<keyword evidence="9" id="KW-0539">Nucleus</keyword>
<evidence type="ECO:0000313" key="12">
    <source>
        <dbReference type="EMBL" id="GBM02368.1"/>
    </source>
</evidence>
<organism evidence="12 13">
    <name type="scientific">Araneus ventricosus</name>
    <name type="common">Orbweaver spider</name>
    <name type="synonym">Epeira ventricosa</name>
    <dbReference type="NCBI Taxonomy" id="182803"/>
    <lineage>
        <taxon>Eukaryota</taxon>
        <taxon>Metazoa</taxon>
        <taxon>Ecdysozoa</taxon>
        <taxon>Arthropoda</taxon>
        <taxon>Chelicerata</taxon>
        <taxon>Arachnida</taxon>
        <taxon>Araneae</taxon>
        <taxon>Araneomorphae</taxon>
        <taxon>Entelegynae</taxon>
        <taxon>Araneoidea</taxon>
        <taxon>Araneidae</taxon>
        <taxon>Araneus</taxon>
    </lineage>
</organism>
<evidence type="ECO:0000256" key="10">
    <source>
        <dbReference type="SAM" id="MobiDB-lite"/>
    </source>
</evidence>
<keyword evidence="13" id="KW-1185">Reference proteome</keyword>
<evidence type="ECO:0000256" key="1">
    <source>
        <dbReference type="ARBA" id="ARBA00004123"/>
    </source>
</evidence>
<protein>
    <recommendedName>
        <fullName evidence="11">SCA7 domain-containing protein</fullName>
    </recommendedName>
</protein>
<evidence type="ECO:0000256" key="5">
    <source>
        <dbReference type="ARBA" id="ARBA00022853"/>
    </source>
</evidence>
<keyword evidence="5" id="KW-0156">Chromatin regulator</keyword>
<dbReference type="EMBL" id="BGPR01000179">
    <property type="protein sequence ID" value="GBM02368.1"/>
    <property type="molecule type" value="Genomic_DNA"/>
</dbReference>
<dbReference type="GO" id="GO:0071819">
    <property type="term" value="C:DUBm complex"/>
    <property type="evidence" value="ECO:0007669"/>
    <property type="project" value="TreeGrafter"/>
</dbReference>
<dbReference type="GO" id="GO:0006325">
    <property type="term" value="P:chromatin organization"/>
    <property type="evidence" value="ECO:0007669"/>
    <property type="project" value="UniProtKB-KW"/>
</dbReference>
<name>A0A4Y2CEY7_ARAVE</name>
<keyword evidence="4" id="KW-0862">Zinc</keyword>
<feature type="region of interest" description="Disordered" evidence="10">
    <location>
        <begin position="140"/>
        <end position="187"/>
    </location>
</feature>
<keyword evidence="3" id="KW-0863">Zinc-finger</keyword>
<keyword evidence="8" id="KW-0804">Transcription</keyword>
<reference evidence="12 13" key="1">
    <citation type="journal article" date="2019" name="Sci. Rep.">
        <title>Orb-weaving spider Araneus ventricosus genome elucidates the spidroin gene catalogue.</title>
        <authorList>
            <person name="Kono N."/>
            <person name="Nakamura H."/>
            <person name="Ohtoshi R."/>
            <person name="Moran D.A.P."/>
            <person name="Shinohara A."/>
            <person name="Yoshida Y."/>
            <person name="Fujiwara M."/>
            <person name="Mori M."/>
            <person name="Tomita M."/>
            <person name="Arakawa K."/>
        </authorList>
    </citation>
    <scope>NUCLEOTIDE SEQUENCE [LARGE SCALE GENOMIC DNA]</scope>
</reference>
<evidence type="ECO:0000313" key="13">
    <source>
        <dbReference type="Proteomes" id="UP000499080"/>
    </source>
</evidence>
<evidence type="ECO:0000256" key="8">
    <source>
        <dbReference type="ARBA" id="ARBA00023163"/>
    </source>
</evidence>
<evidence type="ECO:0000256" key="7">
    <source>
        <dbReference type="ARBA" id="ARBA00023159"/>
    </source>
</evidence>
<sequence>MEMLQTLSETKDYGNTLSSPNTMELAFQTILNEIIEDVISDLCFKVHRGVKLGYFPVHEYILKDNEFEIYNASQENGSRVYHSKGSDIFGHFKGSQTLLCCPRCQKKLCSSRFAPHLYNCMGFGRRLYGKRSTTKRPTLDMYESDHDEDENSSDCNSSSRKRRKGKNTRRKVKGKNSDSFVSSSSEANYTEMTQENIRDCLSQMCGVISERTGRFCRNTLKCSMHVDDQRREVRDLLLGSSVDQIADDIHIDVDTVDEDSPVQLWYSNRKTSKKNNMPVESNVCTSSTSVSSNRQEDYSSLSKFASSSYS</sequence>
<dbReference type="InterPro" id="IPR013246">
    <property type="entry name" value="SAGA_su_Sgf11"/>
</dbReference>
<feature type="compositionally biased region" description="Low complexity" evidence="10">
    <location>
        <begin position="281"/>
        <end position="310"/>
    </location>
</feature>
<dbReference type="InterPro" id="IPR013243">
    <property type="entry name" value="SCA7_dom"/>
</dbReference>
<comment type="subcellular location">
    <subcellularLocation>
        <location evidence="1">Nucleus</location>
    </subcellularLocation>
</comment>
<keyword evidence="2" id="KW-0479">Metal-binding</keyword>
<feature type="compositionally biased region" description="Polar residues" evidence="10">
    <location>
        <begin position="177"/>
        <end position="187"/>
    </location>
</feature>
<evidence type="ECO:0000256" key="4">
    <source>
        <dbReference type="ARBA" id="ARBA00022833"/>
    </source>
</evidence>
<dbReference type="GO" id="GO:0008270">
    <property type="term" value="F:zinc ion binding"/>
    <property type="evidence" value="ECO:0007669"/>
    <property type="project" value="UniProtKB-KW"/>
</dbReference>
<dbReference type="PANTHER" id="PTHR46367:SF1">
    <property type="entry name" value="ATAXIN-7-LIKE PROTEIN 3"/>
    <property type="match status" value="1"/>
</dbReference>
<comment type="caution">
    <text evidence="12">The sequence shown here is derived from an EMBL/GenBank/DDBJ whole genome shotgun (WGS) entry which is preliminary data.</text>
</comment>
<feature type="domain" description="SCA7" evidence="11">
    <location>
        <begin position="192"/>
        <end position="259"/>
    </location>
</feature>
<feature type="compositionally biased region" description="Basic residues" evidence="10">
    <location>
        <begin position="159"/>
        <end position="174"/>
    </location>
</feature>
<evidence type="ECO:0000256" key="2">
    <source>
        <dbReference type="ARBA" id="ARBA00022723"/>
    </source>
</evidence>
<dbReference type="PROSITE" id="PS51505">
    <property type="entry name" value="SCA7"/>
    <property type="match status" value="1"/>
</dbReference>
<dbReference type="AlphaFoldDB" id="A0A4Y2CEY7"/>
<dbReference type="PANTHER" id="PTHR46367">
    <property type="entry name" value="ATAXIN-7-LIKE PROTEIN 3"/>
    <property type="match status" value="1"/>
</dbReference>
<evidence type="ECO:0000256" key="3">
    <source>
        <dbReference type="ARBA" id="ARBA00022771"/>
    </source>
</evidence>
<evidence type="ECO:0000256" key="6">
    <source>
        <dbReference type="ARBA" id="ARBA00023015"/>
    </source>
</evidence>
<keyword evidence="7" id="KW-0010">Activator</keyword>
<dbReference type="Gene3D" id="6.10.140.1270">
    <property type="match status" value="1"/>
</dbReference>